<sequence>MPRKFSRKSKSDSKLQASKFVTTGAHFCAAQLFLRGTNSLFGVVCRYPSSQLDDDPFFTQTIEQFSLNYHLRTFFCYCEKQNMGRYFESSVNHKATIKHKKTVIIIIEDIRGSLHRIVSSARFGQMELIERFESALRSQILLHGTDSLLLSVVYRYHSGPQEDNQFLIQTLEQISPIYYPTHVAGQESGTTDVDVELLPCRPPRTEYLLFAIITWPSFSEGVTQGHFLDAMFVLKNPPRSRTEKSYLKGFDVFWKKGLGHFSKRQLRVTQDELDFRKIRNRRRKTDVAFAECVQRAATHDTSAMSRKSTDHLTQDVAKIDLYNPKPMLLHGYVLPFVVLYAIWLGYWTSVLGVTDYLELGLIVTAIIGVLQILTCLFCHWFVGFKCLVTCYKELSTGASRHYFYFQRLKYNFLNEDKDSISEVNFPVDWKVCKYLSWRGYETTQDVLTAEESYGHNE</sequence>
<evidence type="ECO:0000313" key="4">
    <source>
        <dbReference type="Proteomes" id="UP000008909"/>
    </source>
</evidence>
<dbReference type="Proteomes" id="UP000008909">
    <property type="component" value="Unassembled WGS sequence"/>
</dbReference>
<evidence type="ECO:0000259" key="2">
    <source>
        <dbReference type="Pfam" id="PF23143"/>
    </source>
</evidence>
<gene>
    <name evidence="3" type="ORF">CLF_111067</name>
</gene>
<protein>
    <submittedName>
        <fullName evidence="3">Cation-transporting ATPase 13A1</fullName>
    </submittedName>
</protein>
<proteinExistence type="predicted"/>
<feature type="domain" description="P5A-ATPase transmembrane helical hairpin" evidence="2">
    <location>
        <begin position="325"/>
        <end position="393"/>
    </location>
</feature>
<dbReference type="EMBL" id="DF144287">
    <property type="protein sequence ID" value="GAA56535.1"/>
    <property type="molecule type" value="Genomic_DNA"/>
</dbReference>
<accession>G7YUA5</accession>
<feature type="transmembrane region" description="Helical" evidence="1">
    <location>
        <begin position="359"/>
        <end position="382"/>
    </location>
</feature>
<evidence type="ECO:0000313" key="3">
    <source>
        <dbReference type="EMBL" id="GAA56535.1"/>
    </source>
</evidence>
<reference key="2">
    <citation type="submission" date="2011-10" db="EMBL/GenBank/DDBJ databases">
        <title>The genome and transcriptome sequence of Clonorchis sinensis provide insights into the carcinogenic liver fluke.</title>
        <authorList>
            <person name="Wang X."/>
            <person name="Huang Y."/>
            <person name="Chen W."/>
            <person name="Liu H."/>
            <person name="Guo L."/>
            <person name="Chen Y."/>
            <person name="Luo F."/>
            <person name="Zhou W."/>
            <person name="Sun J."/>
            <person name="Mao Q."/>
            <person name="Liang P."/>
            <person name="Zhou C."/>
            <person name="Tian Y."/>
            <person name="Men J."/>
            <person name="Lv X."/>
            <person name="Huang L."/>
            <person name="Zhou J."/>
            <person name="Hu Y."/>
            <person name="Li R."/>
            <person name="Zhang F."/>
            <person name="Lei H."/>
            <person name="Li X."/>
            <person name="Hu X."/>
            <person name="Liang C."/>
            <person name="Xu J."/>
            <person name="Wu Z."/>
            <person name="Yu X."/>
        </authorList>
    </citation>
    <scope>NUCLEOTIDE SEQUENCE</scope>
    <source>
        <strain>Henan</strain>
    </source>
</reference>
<organism evidence="3 4">
    <name type="scientific">Clonorchis sinensis</name>
    <name type="common">Chinese liver fluke</name>
    <dbReference type="NCBI Taxonomy" id="79923"/>
    <lineage>
        <taxon>Eukaryota</taxon>
        <taxon>Metazoa</taxon>
        <taxon>Spiralia</taxon>
        <taxon>Lophotrochozoa</taxon>
        <taxon>Platyhelminthes</taxon>
        <taxon>Trematoda</taxon>
        <taxon>Digenea</taxon>
        <taxon>Opisthorchiida</taxon>
        <taxon>Opisthorchiata</taxon>
        <taxon>Opisthorchiidae</taxon>
        <taxon>Clonorchis</taxon>
    </lineage>
</organism>
<keyword evidence="4" id="KW-1185">Reference proteome</keyword>
<keyword evidence="1" id="KW-0472">Membrane</keyword>
<evidence type="ECO:0000256" key="1">
    <source>
        <dbReference type="SAM" id="Phobius"/>
    </source>
</evidence>
<keyword evidence="1" id="KW-1133">Transmembrane helix</keyword>
<dbReference type="Pfam" id="PF23143">
    <property type="entry name" value="2TM_P5A-ATPase"/>
    <property type="match status" value="1"/>
</dbReference>
<keyword evidence="1" id="KW-0812">Transmembrane</keyword>
<feature type="transmembrane region" description="Helical" evidence="1">
    <location>
        <begin position="327"/>
        <end position="347"/>
    </location>
</feature>
<reference evidence="3" key="1">
    <citation type="journal article" date="2011" name="Genome Biol.">
        <title>The draft genome of the carcinogenic human liver fluke Clonorchis sinensis.</title>
        <authorList>
            <person name="Wang X."/>
            <person name="Chen W."/>
            <person name="Huang Y."/>
            <person name="Sun J."/>
            <person name="Men J."/>
            <person name="Liu H."/>
            <person name="Luo F."/>
            <person name="Guo L."/>
            <person name="Lv X."/>
            <person name="Deng C."/>
            <person name="Zhou C."/>
            <person name="Fan Y."/>
            <person name="Li X."/>
            <person name="Huang L."/>
            <person name="Hu Y."/>
            <person name="Liang C."/>
            <person name="Hu X."/>
            <person name="Xu J."/>
            <person name="Yu X."/>
        </authorList>
    </citation>
    <scope>NUCLEOTIDE SEQUENCE [LARGE SCALE GENOMIC DNA]</scope>
    <source>
        <strain evidence="3">Henan</strain>
    </source>
</reference>
<name>G7YUA5_CLOSI</name>
<dbReference type="InterPro" id="IPR057255">
    <property type="entry name" value="2TM_P5A-ATPase"/>
</dbReference>
<dbReference type="AlphaFoldDB" id="G7YUA5"/>